<dbReference type="SUPFAM" id="SSF47986">
    <property type="entry name" value="DEATH domain"/>
    <property type="match status" value="1"/>
</dbReference>
<keyword evidence="3" id="KW-1185">Reference proteome</keyword>
<name>A0ABY7DYN7_MYAAR</name>
<dbReference type="Gene3D" id="1.10.533.10">
    <property type="entry name" value="Death Domain, Fas"/>
    <property type="match status" value="1"/>
</dbReference>
<dbReference type="InterPro" id="IPR011029">
    <property type="entry name" value="DEATH-like_dom_sf"/>
</dbReference>
<accession>A0ABY7DYN7</accession>
<dbReference type="EMBL" id="CP111015">
    <property type="protein sequence ID" value="WAR02842.1"/>
    <property type="molecule type" value="Genomic_DNA"/>
</dbReference>
<organism evidence="2 3">
    <name type="scientific">Mya arenaria</name>
    <name type="common">Soft-shell clam</name>
    <dbReference type="NCBI Taxonomy" id="6604"/>
    <lineage>
        <taxon>Eukaryota</taxon>
        <taxon>Metazoa</taxon>
        <taxon>Spiralia</taxon>
        <taxon>Lophotrochozoa</taxon>
        <taxon>Mollusca</taxon>
        <taxon>Bivalvia</taxon>
        <taxon>Autobranchia</taxon>
        <taxon>Heteroconchia</taxon>
        <taxon>Euheterodonta</taxon>
        <taxon>Imparidentia</taxon>
        <taxon>Neoheterodontei</taxon>
        <taxon>Myida</taxon>
        <taxon>Myoidea</taxon>
        <taxon>Myidae</taxon>
        <taxon>Mya</taxon>
    </lineage>
</organism>
<proteinExistence type="predicted"/>
<evidence type="ECO:0000313" key="2">
    <source>
        <dbReference type="EMBL" id="WAR02842.1"/>
    </source>
</evidence>
<dbReference type="CDD" id="cd01671">
    <property type="entry name" value="CARD"/>
    <property type="match status" value="1"/>
</dbReference>
<dbReference type="Pfam" id="PF00619">
    <property type="entry name" value="CARD"/>
    <property type="match status" value="1"/>
</dbReference>
<evidence type="ECO:0000313" key="3">
    <source>
        <dbReference type="Proteomes" id="UP001164746"/>
    </source>
</evidence>
<dbReference type="InterPro" id="IPR001315">
    <property type="entry name" value="CARD"/>
</dbReference>
<reference evidence="2" key="1">
    <citation type="submission" date="2022-11" db="EMBL/GenBank/DDBJ databases">
        <title>Centuries of genome instability and evolution in soft-shell clam transmissible cancer (bioRxiv).</title>
        <authorList>
            <person name="Hart S.F.M."/>
            <person name="Yonemitsu M.A."/>
            <person name="Giersch R.M."/>
            <person name="Beal B.F."/>
            <person name="Arriagada G."/>
            <person name="Davis B.W."/>
            <person name="Ostrander E.A."/>
            <person name="Goff S.P."/>
            <person name="Metzger M.J."/>
        </authorList>
    </citation>
    <scope>NUCLEOTIDE SEQUENCE</scope>
    <source>
        <strain evidence="2">MELC-2E11</strain>
        <tissue evidence="2">Siphon/mantle</tissue>
    </source>
</reference>
<dbReference type="PROSITE" id="PS50209">
    <property type="entry name" value="CARD"/>
    <property type="match status" value="1"/>
</dbReference>
<sequence>MARQLNHDDKRRVLNRAHSYLVQNMSLTAEVLTHMRDKGLITENDHKDISDLQTEAMRNRILLSKVSKQEKGGEGGYDLLKSCLREMGHAQCAELMEEKERELLTESFGLRRTEGKYAYILSPKT</sequence>
<dbReference type="Proteomes" id="UP001164746">
    <property type="component" value="Chromosome 4"/>
</dbReference>
<feature type="domain" description="CARD" evidence="1">
    <location>
        <begin position="6"/>
        <end position="99"/>
    </location>
</feature>
<protein>
    <recommendedName>
        <fullName evidence="1">CARD domain-containing protein</fullName>
    </recommendedName>
</protein>
<evidence type="ECO:0000259" key="1">
    <source>
        <dbReference type="PROSITE" id="PS50209"/>
    </source>
</evidence>
<gene>
    <name evidence="2" type="ORF">MAR_009400</name>
</gene>